<feature type="transmembrane region" description="Helical" evidence="1">
    <location>
        <begin position="122"/>
        <end position="142"/>
    </location>
</feature>
<evidence type="ECO:0000313" key="3">
    <source>
        <dbReference type="Proteomes" id="UP000567795"/>
    </source>
</evidence>
<feature type="transmembrane region" description="Helical" evidence="1">
    <location>
        <begin position="6"/>
        <end position="23"/>
    </location>
</feature>
<organism evidence="2 3">
    <name type="scientific">Allostreptomyces psammosilenae</name>
    <dbReference type="NCBI Taxonomy" id="1892865"/>
    <lineage>
        <taxon>Bacteria</taxon>
        <taxon>Bacillati</taxon>
        <taxon>Actinomycetota</taxon>
        <taxon>Actinomycetes</taxon>
        <taxon>Kitasatosporales</taxon>
        <taxon>Streptomycetaceae</taxon>
        <taxon>Allostreptomyces</taxon>
    </lineage>
</organism>
<keyword evidence="1" id="KW-0812">Transmembrane</keyword>
<dbReference type="PANTHER" id="PTHR35007:SF1">
    <property type="entry name" value="PILUS ASSEMBLY PROTEIN"/>
    <property type="match status" value="1"/>
</dbReference>
<keyword evidence="1" id="KW-0472">Membrane</keyword>
<dbReference type="Proteomes" id="UP000567795">
    <property type="component" value="Unassembled WGS sequence"/>
</dbReference>
<sequence length="297" mass="31640">MTSGLWLAVLSGVLLGAGIALLVRQLRPAPPDLSSALARLHEDAPPRRADAEGGRPDPVARLGAALSRLSWVRFPEREMDLMELPRERFLVQKAGFALIGLVLPSVLALIWLVAGFGTPPQVPLVAGLGLAAALWFLPDLIVRSQAAERRVEFLHAIAAYMELVALERAADAGPGEALERAAQVGSGPAFGRIRDALERARLAREPAWQGLERLAQDLALTPLEDMAATMRISGTDGAAVYDGLRARARSLRGELLADDLAQANTDSERMVAPGALLVMLLVAGLAFPALYTMLVSS</sequence>
<evidence type="ECO:0000256" key="1">
    <source>
        <dbReference type="SAM" id="Phobius"/>
    </source>
</evidence>
<feature type="transmembrane region" description="Helical" evidence="1">
    <location>
        <begin position="94"/>
        <end position="116"/>
    </location>
</feature>
<proteinExistence type="predicted"/>
<keyword evidence="1" id="KW-1133">Transmembrane helix</keyword>
<feature type="transmembrane region" description="Helical" evidence="1">
    <location>
        <begin position="274"/>
        <end position="294"/>
    </location>
</feature>
<protein>
    <submittedName>
        <fullName evidence="2">Flp pilus assembly protein TadB</fullName>
    </submittedName>
</protein>
<reference evidence="2 3" key="1">
    <citation type="submission" date="2020-07" db="EMBL/GenBank/DDBJ databases">
        <title>Sequencing the genomes of 1000 actinobacteria strains.</title>
        <authorList>
            <person name="Klenk H.-P."/>
        </authorList>
    </citation>
    <scope>NUCLEOTIDE SEQUENCE [LARGE SCALE GENOMIC DNA]</scope>
    <source>
        <strain evidence="2 3">DSM 42178</strain>
    </source>
</reference>
<evidence type="ECO:0000313" key="2">
    <source>
        <dbReference type="EMBL" id="NYI03246.1"/>
    </source>
</evidence>
<name>A0A852ZLI4_9ACTN</name>
<dbReference type="RefSeq" id="WP_312892361.1">
    <property type="nucleotide sequence ID" value="NZ_JACBZD010000001.1"/>
</dbReference>
<dbReference type="EMBL" id="JACBZD010000001">
    <property type="protein sequence ID" value="NYI03246.1"/>
    <property type="molecule type" value="Genomic_DNA"/>
</dbReference>
<dbReference type="PANTHER" id="PTHR35007">
    <property type="entry name" value="INTEGRAL MEMBRANE PROTEIN-RELATED"/>
    <property type="match status" value="1"/>
</dbReference>
<gene>
    <name evidence="2" type="ORF">FHU37_000189</name>
</gene>
<keyword evidence="3" id="KW-1185">Reference proteome</keyword>
<dbReference type="AlphaFoldDB" id="A0A852ZLI4"/>
<accession>A0A852ZLI4</accession>
<comment type="caution">
    <text evidence="2">The sequence shown here is derived from an EMBL/GenBank/DDBJ whole genome shotgun (WGS) entry which is preliminary data.</text>
</comment>